<dbReference type="AlphaFoldDB" id="A0A4V5NVH0"/>
<accession>A0A4V5NVH0</accession>
<dbReference type="RefSeq" id="WP_136851896.1">
    <property type="nucleotide sequence ID" value="NZ_SWCI01000002.1"/>
</dbReference>
<organism evidence="1 2">
    <name type="scientific">Ferrimonas sediminicola</name>
    <dbReference type="NCBI Taxonomy" id="2569538"/>
    <lineage>
        <taxon>Bacteria</taxon>
        <taxon>Pseudomonadati</taxon>
        <taxon>Pseudomonadota</taxon>
        <taxon>Gammaproteobacteria</taxon>
        <taxon>Alteromonadales</taxon>
        <taxon>Ferrimonadaceae</taxon>
        <taxon>Ferrimonas</taxon>
    </lineage>
</organism>
<dbReference type="OrthoDB" id="5916942at2"/>
<reference evidence="1 2" key="1">
    <citation type="submission" date="2019-04" db="EMBL/GenBank/DDBJ databases">
        <authorList>
            <person name="Hwang J.C."/>
        </authorList>
    </citation>
    <scope>NUCLEOTIDE SEQUENCE [LARGE SCALE GENOMIC DNA]</scope>
    <source>
        <strain evidence="1 2">IMCC35001</strain>
    </source>
</reference>
<evidence type="ECO:0000313" key="1">
    <source>
        <dbReference type="EMBL" id="TKB50483.1"/>
    </source>
</evidence>
<dbReference type="EMBL" id="SWCI01000002">
    <property type="protein sequence ID" value="TKB50483.1"/>
    <property type="molecule type" value="Genomic_DNA"/>
</dbReference>
<protein>
    <submittedName>
        <fullName evidence="1">DUF2750 domain-containing protein</fullName>
    </submittedName>
</protein>
<dbReference type="InterPro" id="IPR021284">
    <property type="entry name" value="DUF2750"/>
</dbReference>
<dbReference type="Proteomes" id="UP000305674">
    <property type="component" value="Unassembled WGS sequence"/>
</dbReference>
<gene>
    <name evidence="1" type="ORF">FCL40_04850</name>
</gene>
<keyword evidence="2" id="KW-1185">Reference proteome</keyword>
<sequence>MIKLDTTPEAVKAFVTATFEGRGFWGLTQGEEWVICDSAQFEESDVLPLWSTEAAAKAHCIDDWSHYQITFIPLEEFFEFWLNDLNEDGVLVGCDWPLDGDAHEMDAMELAKLYRA</sequence>
<dbReference type="Pfam" id="PF11042">
    <property type="entry name" value="DUF2750"/>
    <property type="match status" value="1"/>
</dbReference>
<evidence type="ECO:0000313" key="2">
    <source>
        <dbReference type="Proteomes" id="UP000305674"/>
    </source>
</evidence>
<comment type="caution">
    <text evidence="1">The sequence shown here is derived from an EMBL/GenBank/DDBJ whole genome shotgun (WGS) entry which is preliminary data.</text>
</comment>
<proteinExistence type="predicted"/>
<name>A0A4V5NVH0_9GAMM</name>